<reference evidence="4 5" key="1">
    <citation type="submission" date="2013-11" db="EMBL/GenBank/DDBJ databases">
        <title>Genomic analysis of Pelistega sp. HM-7.</title>
        <authorList>
            <person name="Kumbhare S.V."/>
            <person name="Shetty S.A."/>
            <person name="Sharma O."/>
            <person name="Dhotre D.P."/>
        </authorList>
    </citation>
    <scope>NUCLEOTIDE SEQUENCE [LARGE SCALE GENOMIC DNA]</scope>
    <source>
        <strain evidence="4 5">HM-7</strain>
    </source>
</reference>
<organism evidence="4 5">
    <name type="scientific">Pelistega indica</name>
    <dbReference type="NCBI Taxonomy" id="1414851"/>
    <lineage>
        <taxon>Bacteria</taxon>
        <taxon>Pseudomonadati</taxon>
        <taxon>Pseudomonadota</taxon>
        <taxon>Betaproteobacteria</taxon>
        <taxon>Burkholderiales</taxon>
        <taxon>Alcaligenaceae</taxon>
        <taxon>Pelistega</taxon>
    </lineage>
</organism>
<comment type="similarity">
    <text evidence="1 2">Belongs to the outer membrane factor (OMF) (TC 1.B.17) family.</text>
</comment>
<dbReference type="Pfam" id="PF02321">
    <property type="entry name" value="OEP"/>
    <property type="match status" value="2"/>
</dbReference>
<dbReference type="GO" id="GO:0005886">
    <property type="term" value="C:plasma membrane"/>
    <property type="evidence" value="ECO:0007669"/>
    <property type="project" value="UniProtKB-SubCell"/>
</dbReference>
<dbReference type="InterPro" id="IPR003423">
    <property type="entry name" value="OMP_efflux"/>
</dbReference>
<dbReference type="AlphaFoldDB" id="V8FXQ1"/>
<keyword evidence="2" id="KW-0812">Transmembrane</keyword>
<evidence type="ECO:0000256" key="1">
    <source>
        <dbReference type="ARBA" id="ARBA00007613"/>
    </source>
</evidence>
<comment type="subcellular location">
    <subcellularLocation>
        <location evidence="2">Cell membrane</location>
        <topology evidence="2">Lipid-anchor</topology>
    </subcellularLocation>
</comment>
<dbReference type="RefSeq" id="WP_023952147.1">
    <property type="nucleotide sequence ID" value="NZ_AYSV01000100.1"/>
</dbReference>
<keyword evidence="2" id="KW-0449">Lipoprotein</keyword>
<keyword evidence="2" id="KW-0472">Membrane</keyword>
<keyword evidence="3" id="KW-0175">Coiled coil</keyword>
<evidence type="ECO:0000313" key="4">
    <source>
        <dbReference type="EMBL" id="ETD68945.1"/>
    </source>
</evidence>
<dbReference type="PANTHER" id="PTHR30203:SF33">
    <property type="entry name" value="BLR4455 PROTEIN"/>
    <property type="match status" value="1"/>
</dbReference>
<feature type="coiled-coil region" evidence="3">
    <location>
        <begin position="66"/>
        <end position="100"/>
    </location>
</feature>
<evidence type="ECO:0000256" key="2">
    <source>
        <dbReference type="RuleBase" id="RU362097"/>
    </source>
</evidence>
<sequence length="473" mass="51315">MIVKKISIILLSGLLSACAVGPDYKQAPEIEMGENYKATTFKDWQQTATDSLNRGAWWERFQDTQLNQLVQELNTHNYQLEQALANYDAALATMKSAQASLFPTVSSGASYTKSGGNQQNSTNAYSATGTIAWEADLWGKVRRQVESKQYSVQASAADIADTKLSLQAQLVKAYIALRMTDEQQKLLNQIVATYEKSVKTNQNRYDQGVAARADVVAATAQLENARAQAISLRSTRQQYESAIAVLLGKAPTLFTLSPTTFNLTMPSIPLSVPSALLLQRPDIYSAERSVAAANAEIGVAKAAWFPTLSLSASGGLQHSNFADWIAAPLNFWSLGPQLALSILDGGARRAAIATSEANYRATVANYRQTVVTALKEVEDNLTLMSVLKDQDAVQQRALVAARESLKITRNQYQAGLVDYLSVSQVEQSTYNTEISALELKSQRLQAAVDLIMALGGGWSVPNPGTISTSLTTQ</sequence>
<dbReference type="PROSITE" id="PS51257">
    <property type="entry name" value="PROKAR_LIPOPROTEIN"/>
    <property type="match status" value="1"/>
</dbReference>
<comment type="caution">
    <text evidence="4">The sequence shown here is derived from an EMBL/GenBank/DDBJ whole genome shotgun (WGS) entry which is preliminary data.</text>
</comment>
<dbReference type="PANTHER" id="PTHR30203">
    <property type="entry name" value="OUTER MEMBRANE CATION EFFLUX PROTEIN"/>
    <property type="match status" value="1"/>
</dbReference>
<protein>
    <submittedName>
        <fullName evidence="4">RND transporter</fullName>
    </submittedName>
</protein>
<feature type="signal peptide" evidence="2">
    <location>
        <begin position="1"/>
        <end position="19"/>
    </location>
</feature>
<dbReference type="Gene3D" id="2.20.200.10">
    <property type="entry name" value="Outer membrane efflux proteins (OEP)"/>
    <property type="match status" value="1"/>
</dbReference>
<dbReference type="SUPFAM" id="SSF56954">
    <property type="entry name" value="Outer membrane efflux proteins (OEP)"/>
    <property type="match status" value="1"/>
</dbReference>
<gene>
    <name evidence="4" type="ORF">V757_09735</name>
</gene>
<dbReference type="Gene3D" id="1.20.1600.10">
    <property type="entry name" value="Outer membrane efflux proteins (OEP)"/>
    <property type="match status" value="1"/>
</dbReference>
<feature type="chain" id="PRO_5001444068" evidence="2">
    <location>
        <begin position="20"/>
        <end position="473"/>
    </location>
</feature>
<dbReference type="Proteomes" id="UP000018766">
    <property type="component" value="Unassembled WGS sequence"/>
</dbReference>
<keyword evidence="2" id="KW-0732">Signal</keyword>
<keyword evidence="5" id="KW-1185">Reference proteome</keyword>
<accession>V8FXQ1</accession>
<dbReference type="GO" id="GO:0015562">
    <property type="term" value="F:efflux transmembrane transporter activity"/>
    <property type="evidence" value="ECO:0007669"/>
    <property type="project" value="InterPro"/>
</dbReference>
<dbReference type="EMBL" id="AYSV01000100">
    <property type="protein sequence ID" value="ETD68945.1"/>
    <property type="molecule type" value="Genomic_DNA"/>
</dbReference>
<dbReference type="InterPro" id="IPR010131">
    <property type="entry name" value="MdtP/NodT-like"/>
</dbReference>
<keyword evidence="2" id="KW-1134">Transmembrane beta strand</keyword>
<evidence type="ECO:0000313" key="5">
    <source>
        <dbReference type="Proteomes" id="UP000018766"/>
    </source>
</evidence>
<dbReference type="OrthoDB" id="9770517at2"/>
<name>V8FXQ1_9BURK</name>
<proteinExistence type="inferred from homology"/>
<dbReference type="NCBIfam" id="TIGR01845">
    <property type="entry name" value="outer_NodT"/>
    <property type="match status" value="1"/>
</dbReference>
<keyword evidence="2" id="KW-0564">Palmitate</keyword>
<evidence type="ECO:0000256" key="3">
    <source>
        <dbReference type="SAM" id="Coils"/>
    </source>
</evidence>